<comment type="caution">
    <text evidence="1">The sequence shown here is derived from an EMBL/GenBank/DDBJ whole genome shotgun (WGS) entry which is preliminary data.</text>
</comment>
<organism evidence="1 2">
    <name type="scientific">Microthlaspi erraticum</name>
    <dbReference type="NCBI Taxonomy" id="1685480"/>
    <lineage>
        <taxon>Eukaryota</taxon>
        <taxon>Viridiplantae</taxon>
        <taxon>Streptophyta</taxon>
        <taxon>Embryophyta</taxon>
        <taxon>Tracheophyta</taxon>
        <taxon>Spermatophyta</taxon>
        <taxon>Magnoliopsida</taxon>
        <taxon>eudicotyledons</taxon>
        <taxon>Gunneridae</taxon>
        <taxon>Pentapetalae</taxon>
        <taxon>rosids</taxon>
        <taxon>malvids</taxon>
        <taxon>Brassicales</taxon>
        <taxon>Brassicaceae</taxon>
        <taxon>Coluteocarpeae</taxon>
        <taxon>Microthlaspi</taxon>
    </lineage>
</organism>
<name>A0A6D2KGE0_9BRAS</name>
<evidence type="ECO:0000313" key="1">
    <source>
        <dbReference type="EMBL" id="CAA7051351.1"/>
    </source>
</evidence>
<proteinExistence type="predicted"/>
<dbReference type="PANTHER" id="PTHR32153">
    <property type="entry name" value="OJ000223_09.16 PROTEIN"/>
    <property type="match status" value="1"/>
</dbReference>
<dbReference type="Proteomes" id="UP000467841">
    <property type="component" value="Unassembled WGS sequence"/>
</dbReference>
<dbReference type="InterPro" id="IPR044997">
    <property type="entry name" value="F-box_plant"/>
</dbReference>
<gene>
    <name evidence="1" type="ORF">MERR_LOCUS38586</name>
</gene>
<reference evidence="1" key="1">
    <citation type="submission" date="2020-01" db="EMBL/GenBank/DDBJ databases">
        <authorList>
            <person name="Mishra B."/>
        </authorList>
    </citation>
    <scope>NUCLEOTIDE SEQUENCE [LARGE SCALE GENOMIC DNA]</scope>
</reference>
<accession>A0A6D2KGE0</accession>
<dbReference type="Pfam" id="PF07723">
    <property type="entry name" value="LRR_2"/>
    <property type="match status" value="1"/>
</dbReference>
<dbReference type="OrthoDB" id="1939276at2759"/>
<dbReference type="InterPro" id="IPR013101">
    <property type="entry name" value="LRR_PRU1-like"/>
</dbReference>
<dbReference type="InterPro" id="IPR032675">
    <property type="entry name" value="LRR_dom_sf"/>
</dbReference>
<sequence length="326" mass="37344">MEAQNRYTAPKMMSLHLRTGKKENVKHINTWIELATSRHVESMNLELQFISYHYEFPDFFYINSSVKKLRIKSRFTSMIPKCSVSWTSLKKLSFRSCTLSDNSIAMILSGCPLAASEDNTSRTQLLGSDSNADCCTTPEANLNICLHALRLHYFIKPDSLGAMVAKMAEMLEKLHNVEKLTLERGFLRILSRPELRSVAFPMFKIKDLTLETPLSQHARDIPHAIEEMLQNSPDLKKLTVHTRCHHTKPGLWKKPRWEVELKLMATGVENLLKKSKGLEKIVVQVDDRYFKALGFEEMVQTLSHNYNTVSIVFSGISSKPATIEEW</sequence>
<dbReference type="EMBL" id="CACVBM020001473">
    <property type="protein sequence ID" value="CAA7051351.1"/>
    <property type="molecule type" value="Genomic_DNA"/>
</dbReference>
<protein>
    <recommendedName>
        <fullName evidence="3">FBD domain-containing protein</fullName>
    </recommendedName>
</protein>
<evidence type="ECO:0008006" key="3">
    <source>
        <dbReference type="Google" id="ProtNLM"/>
    </source>
</evidence>
<evidence type="ECO:0000313" key="2">
    <source>
        <dbReference type="Proteomes" id="UP000467841"/>
    </source>
</evidence>
<dbReference type="AlphaFoldDB" id="A0A6D2KGE0"/>
<keyword evidence="2" id="KW-1185">Reference proteome</keyword>
<dbReference type="SUPFAM" id="SSF52047">
    <property type="entry name" value="RNI-like"/>
    <property type="match status" value="1"/>
</dbReference>
<dbReference type="Gene3D" id="3.80.10.10">
    <property type="entry name" value="Ribonuclease Inhibitor"/>
    <property type="match status" value="1"/>
</dbReference>